<dbReference type="EMBL" id="FJUX01000092">
    <property type="protein sequence ID" value="CZT07066.1"/>
    <property type="molecule type" value="Genomic_DNA"/>
</dbReference>
<keyword evidence="2" id="KW-0812">Transmembrane</keyword>
<feature type="compositionally biased region" description="Low complexity" evidence="1">
    <location>
        <begin position="59"/>
        <end position="68"/>
    </location>
</feature>
<protein>
    <submittedName>
        <fullName evidence="3">Uncharacterized protein</fullName>
    </submittedName>
</protein>
<dbReference type="AlphaFoldDB" id="A0A1E1L9C3"/>
<keyword evidence="4" id="KW-1185">Reference proteome</keyword>
<feature type="transmembrane region" description="Helical" evidence="2">
    <location>
        <begin position="12"/>
        <end position="30"/>
    </location>
</feature>
<feature type="region of interest" description="Disordered" evidence="1">
    <location>
        <begin position="44"/>
        <end position="76"/>
    </location>
</feature>
<proteinExistence type="predicted"/>
<organism evidence="3 4">
    <name type="scientific">Rhynchosporium agropyri</name>
    <dbReference type="NCBI Taxonomy" id="914238"/>
    <lineage>
        <taxon>Eukaryota</taxon>
        <taxon>Fungi</taxon>
        <taxon>Dikarya</taxon>
        <taxon>Ascomycota</taxon>
        <taxon>Pezizomycotina</taxon>
        <taxon>Leotiomycetes</taxon>
        <taxon>Helotiales</taxon>
        <taxon>Ploettnerulaceae</taxon>
        <taxon>Rhynchosporium</taxon>
    </lineage>
</organism>
<gene>
    <name evidence="3" type="ORF">RAG0_12653</name>
</gene>
<dbReference type="Proteomes" id="UP000178912">
    <property type="component" value="Unassembled WGS sequence"/>
</dbReference>
<accession>A0A1E1L9C3</accession>
<evidence type="ECO:0000256" key="2">
    <source>
        <dbReference type="SAM" id="Phobius"/>
    </source>
</evidence>
<keyword evidence="2" id="KW-0472">Membrane</keyword>
<evidence type="ECO:0000313" key="4">
    <source>
        <dbReference type="Proteomes" id="UP000178912"/>
    </source>
</evidence>
<evidence type="ECO:0000256" key="1">
    <source>
        <dbReference type="SAM" id="MobiDB-lite"/>
    </source>
</evidence>
<keyword evidence="2" id="KW-1133">Transmembrane helix</keyword>
<reference evidence="4" key="1">
    <citation type="submission" date="2016-03" db="EMBL/GenBank/DDBJ databases">
        <authorList>
            <person name="Guldener U."/>
        </authorList>
    </citation>
    <scope>NUCLEOTIDE SEQUENCE [LARGE SCALE GENOMIC DNA]</scope>
    <source>
        <strain evidence="4">04CH-RAC-A.6.1</strain>
    </source>
</reference>
<sequence>MASLFCNISSSYSLILIPIAAFLIVDLVSFEAKSLNRIISLPSHNINMPPHRNPPQPIQLPQHSSHSPPASPHPQF</sequence>
<evidence type="ECO:0000313" key="3">
    <source>
        <dbReference type="EMBL" id="CZT07066.1"/>
    </source>
</evidence>
<name>A0A1E1L9C3_9HELO</name>